<evidence type="ECO:0000256" key="1">
    <source>
        <dbReference type="SAM" id="MobiDB-lite"/>
    </source>
</evidence>
<protein>
    <submittedName>
        <fullName evidence="2">Uncharacterized protein</fullName>
    </submittedName>
</protein>
<feature type="compositionally biased region" description="Basic and acidic residues" evidence="1">
    <location>
        <begin position="62"/>
        <end position="76"/>
    </location>
</feature>
<dbReference type="Proteomes" id="UP000649617">
    <property type="component" value="Unassembled WGS sequence"/>
</dbReference>
<sequence length="283" mass="31178">MQGEQEPAAEPDPQHEEEEQRGHAECDQAEQQSDLDNTQMQTQDVRSSGLSKRQRQRLRQRQACEEARASGRKPERQATSQVPSQEAQAPRSNVKAVATTELPGCHSIAPVTSNAQPTTMPAADAPANVSVADAEPKMPKEPNAGEVDSTVLMPSFADIVAGRPPRPPGEEPEYMEVSGPMPPSEFGFLPLVRKLRVLLAYRDLRQFAADAPDFVPLAAMTEMPFQAHNMITASLAGWLDSNGGHDRFSIFCALGTSWSLVILKKSQERTEEPQRGLRYREHD</sequence>
<dbReference type="EMBL" id="CAJNIZ010002459">
    <property type="protein sequence ID" value="CAE7210811.1"/>
    <property type="molecule type" value="Genomic_DNA"/>
</dbReference>
<keyword evidence="3" id="KW-1185">Reference proteome</keyword>
<feature type="compositionally biased region" description="Basic and acidic residues" evidence="1">
    <location>
        <begin position="12"/>
        <end position="26"/>
    </location>
</feature>
<feature type="region of interest" description="Disordered" evidence="1">
    <location>
        <begin position="1"/>
        <end position="95"/>
    </location>
</feature>
<feature type="compositionally biased region" description="Polar residues" evidence="1">
    <location>
        <begin position="29"/>
        <end position="51"/>
    </location>
</feature>
<evidence type="ECO:0000313" key="2">
    <source>
        <dbReference type="EMBL" id="CAE7210811.1"/>
    </source>
</evidence>
<evidence type="ECO:0000313" key="3">
    <source>
        <dbReference type="Proteomes" id="UP000649617"/>
    </source>
</evidence>
<comment type="caution">
    <text evidence="2">The sequence shown here is derived from an EMBL/GenBank/DDBJ whole genome shotgun (WGS) entry which is preliminary data.</text>
</comment>
<gene>
    <name evidence="2" type="ORF">SPIL2461_LOCUS2285</name>
</gene>
<proteinExistence type="predicted"/>
<name>A0A812JQ56_SYMPI</name>
<feature type="compositionally biased region" description="Polar residues" evidence="1">
    <location>
        <begin position="77"/>
        <end position="91"/>
    </location>
</feature>
<organism evidence="2 3">
    <name type="scientific">Symbiodinium pilosum</name>
    <name type="common">Dinoflagellate</name>
    <dbReference type="NCBI Taxonomy" id="2952"/>
    <lineage>
        <taxon>Eukaryota</taxon>
        <taxon>Sar</taxon>
        <taxon>Alveolata</taxon>
        <taxon>Dinophyceae</taxon>
        <taxon>Suessiales</taxon>
        <taxon>Symbiodiniaceae</taxon>
        <taxon>Symbiodinium</taxon>
    </lineage>
</organism>
<reference evidence="2" key="1">
    <citation type="submission" date="2021-02" db="EMBL/GenBank/DDBJ databases">
        <authorList>
            <person name="Dougan E. K."/>
            <person name="Rhodes N."/>
            <person name="Thang M."/>
            <person name="Chan C."/>
        </authorList>
    </citation>
    <scope>NUCLEOTIDE SEQUENCE</scope>
</reference>
<dbReference type="AlphaFoldDB" id="A0A812JQ56"/>
<accession>A0A812JQ56</accession>